<dbReference type="Proteomes" id="UP000266841">
    <property type="component" value="Unassembled WGS sequence"/>
</dbReference>
<evidence type="ECO:0000256" key="2">
    <source>
        <dbReference type="SAM" id="MobiDB-lite"/>
    </source>
</evidence>
<feature type="non-terminal residue" evidence="3">
    <location>
        <position position="1"/>
    </location>
</feature>
<comment type="caution">
    <text evidence="3">The sequence shown here is derived from an EMBL/GenBank/DDBJ whole genome shotgun (WGS) entry which is preliminary data.</text>
</comment>
<sequence>DDQSGMKRRRVHAPDPRGDVTTRALDDIHSMLEEHARQIEKLVAANKVLEGRNTALEERCMALDRKSESLERSCDELEVRCSSLERSLQVLRKDVSWTYSAPSIPYNHWIEQGHDEEFADNMEERIGLIKDDARRIRRKGEDYYCRSLDNENQLAILHDDALLPHFKELSDAIQLSTGIRQIVIDNIELRPSALRIMFLRWR</sequence>
<organism evidence="3 4">
    <name type="scientific">Thalassiosira oceanica</name>
    <name type="common">Marine diatom</name>
    <dbReference type="NCBI Taxonomy" id="159749"/>
    <lineage>
        <taxon>Eukaryota</taxon>
        <taxon>Sar</taxon>
        <taxon>Stramenopiles</taxon>
        <taxon>Ochrophyta</taxon>
        <taxon>Bacillariophyta</taxon>
        <taxon>Coscinodiscophyceae</taxon>
        <taxon>Thalassiosirophycidae</taxon>
        <taxon>Thalassiosirales</taxon>
        <taxon>Thalassiosiraceae</taxon>
        <taxon>Thalassiosira</taxon>
    </lineage>
</organism>
<protein>
    <submittedName>
        <fullName evidence="3">Uncharacterized protein</fullName>
    </submittedName>
</protein>
<dbReference type="EMBL" id="AGNL01050081">
    <property type="protein sequence ID" value="EJK44172.1"/>
    <property type="molecule type" value="Genomic_DNA"/>
</dbReference>
<dbReference type="AlphaFoldDB" id="K0RCF8"/>
<dbReference type="OrthoDB" id="6500038at2759"/>
<accession>K0RCF8</accession>
<keyword evidence="1" id="KW-0175">Coiled coil</keyword>
<evidence type="ECO:0000256" key="1">
    <source>
        <dbReference type="SAM" id="Coils"/>
    </source>
</evidence>
<keyword evidence="4" id="KW-1185">Reference proteome</keyword>
<feature type="region of interest" description="Disordered" evidence="2">
    <location>
        <begin position="1"/>
        <end position="21"/>
    </location>
</feature>
<feature type="compositionally biased region" description="Basic residues" evidence="2">
    <location>
        <begin position="1"/>
        <end position="11"/>
    </location>
</feature>
<evidence type="ECO:0000313" key="4">
    <source>
        <dbReference type="Proteomes" id="UP000266841"/>
    </source>
</evidence>
<reference evidence="3 4" key="1">
    <citation type="journal article" date="2012" name="Genome Biol.">
        <title>Genome and low-iron response of an oceanic diatom adapted to chronic iron limitation.</title>
        <authorList>
            <person name="Lommer M."/>
            <person name="Specht M."/>
            <person name="Roy A.S."/>
            <person name="Kraemer L."/>
            <person name="Andreson R."/>
            <person name="Gutowska M.A."/>
            <person name="Wolf J."/>
            <person name="Bergner S.V."/>
            <person name="Schilhabel M.B."/>
            <person name="Klostermeier U.C."/>
            <person name="Beiko R.G."/>
            <person name="Rosenstiel P."/>
            <person name="Hippler M."/>
            <person name="Laroche J."/>
        </authorList>
    </citation>
    <scope>NUCLEOTIDE SEQUENCE [LARGE SCALE GENOMIC DNA]</scope>
    <source>
        <strain evidence="3 4">CCMP1005</strain>
    </source>
</reference>
<proteinExistence type="predicted"/>
<name>K0RCF8_THAOC</name>
<feature type="compositionally biased region" description="Basic and acidic residues" evidence="2">
    <location>
        <begin position="12"/>
        <end position="21"/>
    </location>
</feature>
<evidence type="ECO:0000313" key="3">
    <source>
        <dbReference type="EMBL" id="EJK44172.1"/>
    </source>
</evidence>
<dbReference type="SUPFAM" id="SSF57997">
    <property type="entry name" value="Tropomyosin"/>
    <property type="match status" value="1"/>
</dbReference>
<feature type="coiled-coil region" evidence="1">
    <location>
        <begin position="32"/>
        <end position="94"/>
    </location>
</feature>
<gene>
    <name evidence="3" type="ORF">THAOC_37313</name>
</gene>